<name>A0A4Z1KGC5_9HELO</name>
<proteinExistence type="predicted"/>
<sequence>MASATTQQDTFHPFPRIPLELRLKIWRLSFPGPRLTRIFFIEGHFMSNATIPTGLHVCKESRNETLRFYKLCFAAEPSKARIYFNVDCDVPHLKADPLDSYFYELHNVFTGGMKSPVNISYLRLFSKAHAAIRNDMKAVCLEGCRYVAPGYEGRPMHLFGPNCRVFDFHGNYFGTPNLYYGETSRFGFRERVEEVFGTSKFTHIDDHPSYFRDYESPTPYSLPSGSLGPLIEQVWAADLYGFNDIVWQFIEQKVNTTGGLVRNNESLESSPASLDLAGLYSRIMQCLTRRMRSIV</sequence>
<dbReference type="Pfam" id="PF20150">
    <property type="entry name" value="2EXR"/>
    <property type="match status" value="1"/>
</dbReference>
<dbReference type="PANTHER" id="PTHR35910:SF6">
    <property type="entry name" value="2EXR DOMAIN-CONTAINING PROTEIN"/>
    <property type="match status" value="1"/>
</dbReference>
<dbReference type="STRING" id="278938.A0A4Z1KGC5"/>
<accession>A0A4Z1KGC5</accession>
<evidence type="ECO:0000313" key="3">
    <source>
        <dbReference type="Proteomes" id="UP000297229"/>
    </source>
</evidence>
<reference evidence="2 3" key="1">
    <citation type="submission" date="2017-12" db="EMBL/GenBank/DDBJ databases">
        <title>Comparative genomics of Botrytis spp.</title>
        <authorList>
            <person name="Valero-Jimenez C.A."/>
            <person name="Tapia P."/>
            <person name="Veloso J."/>
            <person name="Silva-Moreno E."/>
            <person name="Staats M."/>
            <person name="Valdes J.H."/>
            <person name="Van Kan J.A.L."/>
        </authorList>
    </citation>
    <scope>NUCLEOTIDE SEQUENCE [LARGE SCALE GENOMIC DNA]</scope>
    <source>
        <strain evidence="2 3">Be9601</strain>
    </source>
</reference>
<evidence type="ECO:0000313" key="2">
    <source>
        <dbReference type="EMBL" id="TGO80487.1"/>
    </source>
</evidence>
<keyword evidence="3" id="KW-1185">Reference proteome</keyword>
<gene>
    <name evidence="2" type="ORF">BELL_0006g00200</name>
</gene>
<organism evidence="2 3">
    <name type="scientific">Botrytis elliptica</name>
    <dbReference type="NCBI Taxonomy" id="278938"/>
    <lineage>
        <taxon>Eukaryota</taxon>
        <taxon>Fungi</taxon>
        <taxon>Dikarya</taxon>
        <taxon>Ascomycota</taxon>
        <taxon>Pezizomycotina</taxon>
        <taxon>Leotiomycetes</taxon>
        <taxon>Helotiales</taxon>
        <taxon>Sclerotiniaceae</taxon>
        <taxon>Botrytis</taxon>
    </lineage>
</organism>
<dbReference type="AlphaFoldDB" id="A0A4Z1KGC5"/>
<dbReference type="EMBL" id="PQXM01000006">
    <property type="protein sequence ID" value="TGO80487.1"/>
    <property type="molecule type" value="Genomic_DNA"/>
</dbReference>
<evidence type="ECO:0000259" key="1">
    <source>
        <dbReference type="Pfam" id="PF20150"/>
    </source>
</evidence>
<protein>
    <recommendedName>
        <fullName evidence="1">2EXR domain-containing protein</fullName>
    </recommendedName>
</protein>
<dbReference type="Proteomes" id="UP000297229">
    <property type="component" value="Unassembled WGS sequence"/>
</dbReference>
<dbReference type="PANTHER" id="PTHR35910">
    <property type="entry name" value="2EXR DOMAIN-CONTAINING PROTEIN"/>
    <property type="match status" value="1"/>
</dbReference>
<comment type="caution">
    <text evidence="2">The sequence shown here is derived from an EMBL/GenBank/DDBJ whole genome shotgun (WGS) entry which is preliminary data.</text>
</comment>
<dbReference type="InterPro" id="IPR045518">
    <property type="entry name" value="2EXR"/>
</dbReference>
<feature type="domain" description="2EXR" evidence="1">
    <location>
        <begin position="11"/>
        <end position="90"/>
    </location>
</feature>